<keyword evidence="3" id="KW-0378">Hydrolase</keyword>
<name>A0A7C4Q253_9CHLR</name>
<dbReference type="AlphaFoldDB" id="A0A7C4Q253"/>
<evidence type="ECO:0000256" key="1">
    <source>
        <dbReference type="SAM" id="MobiDB-lite"/>
    </source>
</evidence>
<protein>
    <submittedName>
        <fullName evidence="3">Endonuclease/exonuclease/phosphatase family protein</fullName>
    </submittedName>
</protein>
<dbReference type="GO" id="GO:0004519">
    <property type="term" value="F:endonuclease activity"/>
    <property type="evidence" value="ECO:0007669"/>
    <property type="project" value="UniProtKB-KW"/>
</dbReference>
<sequence>MLVKIGSFNLNNLFSRFNFKGRIEAILAGDTGLSVTYTFDDPEEYAIRSFMGRLVKEKDEAATALIARRILEMDVDVLAVQEVEDLPALQHFNRTWLKGLYPFQALVEGNDPRLIDVGVLSKLPIGALTSWRFASHPAEPDSPIFSRDLLEVEILDPRRRKRLFTLFNTHLKSQYLAPHENPITGKQRADLTRRRQAEVTERVLLERTRPNSAFVLLGDMNDSPESDCLAPFVQSRALELVNGLTHAQETRPPRRDNPPPPSPLWTHRYKASGQPARYELFDQIWLSQKLALRQTAAWIGRREKLGGDGSDHDPVWVVLDV</sequence>
<comment type="caution">
    <text evidence="3">The sequence shown here is derived from an EMBL/GenBank/DDBJ whole genome shotgun (WGS) entry which is preliminary data.</text>
</comment>
<dbReference type="SUPFAM" id="SSF56219">
    <property type="entry name" value="DNase I-like"/>
    <property type="match status" value="1"/>
</dbReference>
<dbReference type="EMBL" id="DSXR01000083">
    <property type="protein sequence ID" value="HGS87607.1"/>
    <property type="molecule type" value="Genomic_DNA"/>
</dbReference>
<feature type="region of interest" description="Disordered" evidence="1">
    <location>
        <begin position="245"/>
        <end position="264"/>
    </location>
</feature>
<gene>
    <name evidence="3" type="ORF">ENT17_08295</name>
</gene>
<feature type="domain" description="Endonuclease/exonuclease/phosphatase" evidence="2">
    <location>
        <begin position="57"/>
        <end position="312"/>
    </location>
</feature>
<proteinExistence type="predicted"/>
<accession>A0A7C4Q253</accession>
<dbReference type="InterPro" id="IPR036691">
    <property type="entry name" value="Endo/exonu/phosph_ase_sf"/>
</dbReference>
<evidence type="ECO:0000313" key="3">
    <source>
        <dbReference type="EMBL" id="HGS87607.1"/>
    </source>
</evidence>
<organism evidence="3">
    <name type="scientific">Bellilinea caldifistulae</name>
    <dbReference type="NCBI Taxonomy" id="360411"/>
    <lineage>
        <taxon>Bacteria</taxon>
        <taxon>Bacillati</taxon>
        <taxon>Chloroflexota</taxon>
        <taxon>Anaerolineae</taxon>
        <taxon>Anaerolineales</taxon>
        <taxon>Anaerolineaceae</taxon>
        <taxon>Bellilinea</taxon>
    </lineage>
</organism>
<dbReference type="GO" id="GO:0004527">
    <property type="term" value="F:exonuclease activity"/>
    <property type="evidence" value="ECO:0007669"/>
    <property type="project" value="UniProtKB-KW"/>
</dbReference>
<dbReference type="Pfam" id="PF03372">
    <property type="entry name" value="Exo_endo_phos"/>
    <property type="match status" value="1"/>
</dbReference>
<feature type="compositionally biased region" description="Basic and acidic residues" evidence="1">
    <location>
        <begin position="248"/>
        <end position="257"/>
    </location>
</feature>
<keyword evidence="3" id="KW-0269">Exonuclease</keyword>
<dbReference type="InterPro" id="IPR005135">
    <property type="entry name" value="Endo/exonuclease/phosphatase"/>
</dbReference>
<keyword evidence="3" id="KW-0540">Nuclease</keyword>
<dbReference type="Gene3D" id="3.60.10.10">
    <property type="entry name" value="Endonuclease/exonuclease/phosphatase"/>
    <property type="match status" value="1"/>
</dbReference>
<evidence type="ECO:0000259" key="2">
    <source>
        <dbReference type="Pfam" id="PF03372"/>
    </source>
</evidence>
<keyword evidence="3" id="KW-0255">Endonuclease</keyword>
<reference evidence="3" key="1">
    <citation type="journal article" date="2020" name="mSystems">
        <title>Genome- and Community-Level Interaction Insights into Carbon Utilization and Element Cycling Functions of Hydrothermarchaeota in Hydrothermal Sediment.</title>
        <authorList>
            <person name="Zhou Z."/>
            <person name="Liu Y."/>
            <person name="Xu W."/>
            <person name="Pan J."/>
            <person name="Luo Z.H."/>
            <person name="Li M."/>
        </authorList>
    </citation>
    <scope>NUCLEOTIDE SEQUENCE [LARGE SCALE GENOMIC DNA]</scope>
    <source>
        <strain evidence="3">SpSt-556</strain>
    </source>
</reference>